<dbReference type="InterPro" id="IPR052336">
    <property type="entry name" value="MlaD_Phospholipid_Transporter"/>
</dbReference>
<keyword evidence="3" id="KW-1185">Reference proteome</keyword>
<feature type="compositionally biased region" description="Low complexity" evidence="1">
    <location>
        <begin position="378"/>
        <end position="391"/>
    </location>
</feature>
<dbReference type="InterPro" id="IPR005693">
    <property type="entry name" value="Mce"/>
</dbReference>
<evidence type="ECO:0000256" key="1">
    <source>
        <dbReference type="SAM" id="MobiDB-lite"/>
    </source>
</evidence>
<dbReference type="GO" id="GO:0051701">
    <property type="term" value="P:biological process involved in interaction with host"/>
    <property type="evidence" value="ECO:0007669"/>
    <property type="project" value="TreeGrafter"/>
</dbReference>
<feature type="region of interest" description="Disordered" evidence="1">
    <location>
        <begin position="309"/>
        <end position="401"/>
    </location>
</feature>
<proteinExistence type="predicted"/>
<dbReference type="InterPro" id="IPR024516">
    <property type="entry name" value="Mce_C"/>
</dbReference>
<dbReference type="Proteomes" id="UP000249915">
    <property type="component" value="Unassembled WGS sequence"/>
</dbReference>
<dbReference type="EMBL" id="MASW01000001">
    <property type="protein sequence ID" value="PXY32164.1"/>
    <property type="molecule type" value="Genomic_DNA"/>
</dbReference>
<dbReference type="PANTHER" id="PTHR33371:SF19">
    <property type="entry name" value="MCE-FAMILY PROTEIN MCE4A"/>
    <property type="match status" value="1"/>
</dbReference>
<dbReference type="RefSeq" id="WP_112280207.1">
    <property type="nucleotide sequence ID" value="NZ_MASW01000001.1"/>
</dbReference>
<dbReference type="Pfam" id="PF11887">
    <property type="entry name" value="Mce4_CUP1"/>
    <property type="match status" value="1"/>
</dbReference>
<feature type="compositionally biased region" description="Pro residues" evidence="1">
    <location>
        <begin position="353"/>
        <end position="362"/>
    </location>
</feature>
<organism evidence="2 3">
    <name type="scientific">Prauserella muralis</name>
    <dbReference type="NCBI Taxonomy" id="588067"/>
    <lineage>
        <taxon>Bacteria</taxon>
        <taxon>Bacillati</taxon>
        <taxon>Actinomycetota</taxon>
        <taxon>Actinomycetes</taxon>
        <taxon>Pseudonocardiales</taxon>
        <taxon>Pseudonocardiaceae</taxon>
        <taxon>Prauserella</taxon>
    </lineage>
</organism>
<dbReference type="GO" id="GO:0005576">
    <property type="term" value="C:extracellular region"/>
    <property type="evidence" value="ECO:0007669"/>
    <property type="project" value="TreeGrafter"/>
</dbReference>
<feature type="compositionally biased region" description="Basic and acidic residues" evidence="1">
    <location>
        <begin position="337"/>
        <end position="347"/>
    </location>
</feature>
<dbReference type="OrthoDB" id="3460188at2"/>
<accession>A0A2V4B9X9</accession>
<protein>
    <submittedName>
        <fullName evidence="2">ABC transporter substrate-binding protein</fullName>
    </submittedName>
</protein>
<name>A0A2V4B9X9_9PSEU</name>
<comment type="caution">
    <text evidence="2">The sequence shown here is derived from an EMBL/GenBank/DDBJ whole genome shotgun (WGS) entry which is preliminary data.</text>
</comment>
<dbReference type="Pfam" id="PF02470">
    <property type="entry name" value="MlaD"/>
    <property type="match status" value="1"/>
</dbReference>
<evidence type="ECO:0000313" key="2">
    <source>
        <dbReference type="EMBL" id="PXY32164.1"/>
    </source>
</evidence>
<dbReference type="InterPro" id="IPR003399">
    <property type="entry name" value="Mce/MlaD"/>
</dbReference>
<dbReference type="AlphaFoldDB" id="A0A2V4B9X9"/>
<evidence type="ECO:0000313" key="3">
    <source>
        <dbReference type="Proteomes" id="UP000249915"/>
    </source>
</evidence>
<dbReference type="NCBIfam" id="TIGR00996">
    <property type="entry name" value="Mtu_fam_mce"/>
    <property type="match status" value="1"/>
</dbReference>
<reference evidence="2 3" key="1">
    <citation type="submission" date="2016-07" db="EMBL/GenBank/DDBJ databases">
        <title>Draft genome sequence of Prauserella muralis DSM 45305, isolated from a mould-covered wall in an indoor environment.</title>
        <authorList>
            <person name="Ruckert C."/>
            <person name="Albersmeier A."/>
            <person name="Jiang C.-L."/>
            <person name="Jiang Y."/>
            <person name="Kalinowski J."/>
            <person name="Schneider O."/>
            <person name="Winkler A."/>
            <person name="Zotchev S.B."/>
        </authorList>
    </citation>
    <scope>NUCLEOTIDE SEQUENCE [LARGE SCALE GENOMIC DNA]</scope>
    <source>
        <strain evidence="2 3">DSM 45305</strain>
    </source>
</reference>
<dbReference type="PANTHER" id="PTHR33371">
    <property type="entry name" value="INTERMEMBRANE PHOSPHOLIPID TRANSPORT SYSTEM BINDING PROTEIN MLAD-RELATED"/>
    <property type="match status" value="1"/>
</dbReference>
<sequence length="449" mass="48173">MKAAMVTLRRRLLGLLLIALLVGGVALSVAIYNKSFSTFVTVKLQADKIGNQLTENSDVKVRGLIVGSVADITPTETGAELTLHLRPDQADLVPSNVSARFLPKTLFGERFVSLEIPDDPSPQSLRNGDVIPQDRTSSAIELEQALESLMPVLQAVQPQKLSSTLTAISTALQGRGEPLGQTLSELGDYLGRLNPHLPDLQENLRQLATFSDNLTAAAPDLVRTLDNLTTTSRTIVEQRQNLQTLYGSMTNVSVNLQSFLEANASNIISLGETARPTAELLARYAPEYPCFLGQMAELLPRIDRAFGKGTSKPGLHATIEITTNRGPYKPGQDEPEYNDKRGPRCYDMEQYPDPFPQHPPDGPLRDGSTSPPPARSQNDGLNPANNAANAGGYNGSGTTAGGNPANSSAEYALLSRLIGPQIGMDSAEVPGWGALLVAPLYRGAEVTVR</sequence>
<gene>
    <name evidence="2" type="ORF">BAY60_07685</name>
</gene>